<accession>A0A2S9Q5B0</accession>
<sequence length="91" mass="10223">MAVTARPWTLARTWKRRAGTGEALSARGRYNQSIGLMKRTVIRRAENGVSAKWRAEREFLLLVIMRVAGRYGPGVGSARCLLDKVLHRGRS</sequence>
<evidence type="ECO:0000313" key="2">
    <source>
        <dbReference type="Proteomes" id="UP000237682"/>
    </source>
</evidence>
<proteinExistence type="predicted"/>
<dbReference type="Proteomes" id="UP000237682">
    <property type="component" value="Unassembled WGS sequence"/>
</dbReference>
<keyword evidence="2" id="KW-1185">Reference proteome</keyword>
<reference evidence="1 2" key="1">
    <citation type="submission" date="2018-02" db="EMBL/GenBank/DDBJ databases">
        <title>Whole genome sequencing of endophytic bacterium.</title>
        <authorList>
            <person name="Eedara R."/>
            <person name="Podile A.R."/>
        </authorList>
    </citation>
    <scope>NUCLEOTIDE SEQUENCE [LARGE SCALE GENOMIC DNA]</scope>
    <source>
        <strain evidence="1 2">RP1T</strain>
    </source>
</reference>
<organism evidence="1 2">
    <name type="scientific">Labrys okinawensis</name>
    <dbReference type="NCBI Taxonomy" id="346911"/>
    <lineage>
        <taxon>Bacteria</taxon>
        <taxon>Pseudomonadati</taxon>
        <taxon>Pseudomonadota</taxon>
        <taxon>Alphaproteobacteria</taxon>
        <taxon>Hyphomicrobiales</taxon>
        <taxon>Xanthobacteraceae</taxon>
        <taxon>Labrys</taxon>
    </lineage>
</organism>
<name>A0A2S9Q5B0_9HYPH</name>
<gene>
    <name evidence="1" type="ORF">C5L14_27065</name>
</gene>
<protein>
    <submittedName>
        <fullName evidence="1">Uncharacterized protein</fullName>
    </submittedName>
</protein>
<dbReference type="EMBL" id="PUEJ01000013">
    <property type="protein sequence ID" value="PRH84510.1"/>
    <property type="molecule type" value="Genomic_DNA"/>
</dbReference>
<evidence type="ECO:0000313" key="1">
    <source>
        <dbReference type="EMBL" id="PRH84510.1"/>
    </source>
</evidence>
<comment type="caution">
    <text evidence="1">The sequence shown here is derived from an EMBL/GenBank/DDBJ whole genome shotgun (WGS) entry which is preliminary data.</text>
</comment>
<dbReference type="AlphaFoldDB" id="A0A2S9Q5B0"/>